<dbReference type="InterPro" id="IPR049207">
    <property type="entry name" value="DUF4246_N"/>
</dbReference>
<evidence type="ECO:0000259" key="2">
    <source>
        <dbReference type="Pfam" id="PF21666"/>
    </source>
</evidence>
<accession>A0ABP0C5F2</accession>
<dbReference type="Pfam" id="PF21666">
    <property type="entry name" value="DUF4246_N"/>
    <property type="match status" value="1"/>
</dbReference>
<reference evidence="3 4" key="1">
    <citation type="submission" date="2024-01" db="EMBL/GenBank/DDBJ databases">
        <authorList>
            <person name="Allen C."/>
            <person name="Tagirdzhanova G."/>
        </authorList>
    </citation>
    <scope>NUCLEOTIDE SEQUENCE [LARGE SCALE GENOMIC DNA]</scope>
</reference>
<keyword evidence="4" id="KW-1185">Reference proteome</keyword>
<feature type="domain" description="DUF4246" evidence="1">
    <location>
        <begin position="97"/>
        <end position="627"/>
    </location>
</feature>
<dbReference type="InterPro" id="IPR049192">
    <property type="entry name" value="DUF4246_C"/>
</dbReference>
<dbReference type="InterPro" id="IPR025340">
    <property type="entry name" value="DUF4246"/>
</dbReference>
<dbReference type="Pfam" id="PF14033">
    <property type="entry name" value="DUF4246"/>
    <property type="match status" value="1"/>
</dbReference>
<name>A0ABP0C5F2_9PEZI</name>
<dbReference type="PANTHER" id="PTHR33119">
    <property type="entry name" value="IFI3P"/>
    <property type="match status" value="1"/>
</dbReference>
<organism evidence="3 4">
    <name type="scientific">Sporothrix eucalyptigena</name>
    <dbReference type="NCBI Taxonomy" id="1812306"/>
    <lineage>
        <taxon>Eukaryota</taxon>
        <taxon>Fungi</taxon>
        <taxon>Dikarya</taxon>
        <taxon>Ascomycota</taxon>
        <taxon>Pezizomycotina</taxon>
        <taxon>Sordariomycetes</taxon>
        <taxon>Sordariomycetidae</taxon>
        <taxon>Ophiostomatales</taxon>
        <taxon>Ophiostomataceae</taxon>
        <taxon>Sporothrix</taxon>
    </lineage>
</organism>
<protein>
    <submittedName>
        <fullName evidence="3">Uncharacterized protein</fullName>
    </submittedName>
</protein>
<evidence type="ECO:0000313" key="3">
    <source>
        <dbReference type="EMBL" id="CAK7226514.1"/>
    </source>
</evidence>
<sequence length="727" mass="81769">MDDNVPLVFDNSSLRPLAVPGYGHPLSAELPPTQCFLHGFNKWVQDRLTARELAMLQLMNAITDQPGWQRNVYDNSVVARWAADAAALSGSPLISEAAWAWCLAELRDKAQYAYKTGLVFVFNAGARICKSDSFISAELLQRLTASVEQLSTEQRQQAETKSTTTAPLFVNPYWLPLVYGETRFIADGSLGLADCVASIGFGAVQPAAPFVVPADRNPRKLGHHRFSPLFQWLPCEVLFRGRREENTPRVQIQSYINNVHPLRHQSLYEVAEALLGPAIQSWDDILLYRCGTSIELIFQGRDPMRIRTFGAQWQPDLPAWAAGLATVEQGTPAYDAALANVQAYLEQPDHPFSESVLDIAPLTLDDLGEWSRYTMRNIVLRKYARIRQPAHPEPGTAFTYDEWKQGKVAAAVVPPREDTFPGRRMLYDHTYYTLSLEEMFADKGLQVVVEVDEVSLLSGDPPSGGTGWQLAGVLNDHIVATSVIYFDSENVTPGSGAITFRVEAEMDQFDYRYGADTAWDPHHPFDALKDIFGFASCRQMGTNENEEYDPARQWDQLAVQELGTVATPDGRLVSFPNAVHHRIEPCTLADPSRPGRRRVLRLHLVDPHYRVLSTRNVPPQQASWWREAVWDHIDWAKHSVPPEIQDMIAQSLGDWPAPRHAVAEKQWHDIRHAYGVVWDATFARISSYRLGPSASEGYDWPVRFPGEPAPPLDWNNSDDDFNEVEML</sequence>
<comment type="caution">
    <text evidence="3">The sequence shown here is derived from an EMBL/GenBank/DDBJ whole genome shotgun (WGS) entry which is preliminary data.</text>
</comment>
<dbReference type="PANTHER" id="PTHR33119:SF1">
    <property type="entry name" value="FE2OG DIOXYGENASE DOMAIN-CONTAINING PROTEIN"/>
    <property type="match status" value="1"/>
</dbReference>
<evidence type="ECO:0000313" key="4">
    <source>
        <dbReference type="Proteomes" id="UP001642482"/>
    </source>
</evidence>
<proteinExistence type="predicted"/>
<feature type="domain" description="DUF4246" evidence="2">
    <location>
        <begin position="19"/>
        <end position="83"/>
    </location>
</feature>
<dbReference type="EMBL" id="CAWUHD010000066">
    <property type="protein sequence ID" value="CAK7226514.1"/>
    <property type="molecule type" value="Genomic_DNA"/>
</dbReference>
<evidence type="ECO:0000259" key="1">
    <source>
        <dbReference type="Pfam" id="PF14033"/>
    </source>
</evidence>
<gene>
    <name evidence="3" type="ORF">SEUCBS140593_006265</name>
</gene>
<dbReference type="Proteomes" id="UP001642482">
    <property type="component" value="Unassembled WGS sequence"/>
</dbReference>